<dbReference type="InterPro" id="IPR036047">
    <property type="entry name" value="F-box-like_dom_sf"/>
</dbReference>
<dbReference type="OrthoDB" id="1076318at2759"/>
<keyword evidence="3" id="KW-1185">Reference proteome</keyword>
<accession>A0A8X7S6Z3</accession>
<dbReference type="SMART" id="SM00256">
    <property type="entry name" value="FBOX"/>
    <property type="match status" value="1"/>
</dbReference>
<dbReference type="Proteomes" id="UP000886595">
    <property type="component" value="Unassembled WGS sequence"/>
</dbReference>
<sequence>MKRERELTNKIDRVKTSDAIIETTSTSSLTIAKQKKQNNIPEDRTTNSDLFPTDLLMEILKKFPVKTLARLMCVSKLWASTIRRQEFNNLWSSNRQCSSSSLIFAFKRDKGYGQEFFFFSSPQAQKPHGIFYYGACFATGTSSVISKDRGVMSFDVRSEKFHFTSMTRYYGKLSLMYTWWTLKELQDMSYEELPLWDKDWKRRTVSIFPGQVENLMFL</sequence>
<dbReference type="PANTHER" id="PTHR31111:SF106">
    <property type="entry name" value="F-BOX ASSOCIATED UBIQUITINATION EFFECTOR FAMILY PROTEIN"/>
    <property type="match status" value="1"/>
</dbReference>
<dbReference type="PROSITE" id="PS50181">
    <property type="entry name" value="FBOX"/>
    <property type="match status" value="1"/>
</dbReference>
<evidence type="ECO:0000259" key="1">
    <source>
        <dbReference type="PROSITE" id="PS50181"/>
    </source>
</evidence>
<gene>
    <name evidence="2" type="ORF">Bca52824_035086</name>
</gene>
<dbReference type="AlphaFoldDB" id="A0A8X7S6Z3"/>
<dbReference type="EMBL" id="JAAMPC010000008">
    <property type="protein sequence ID" value="KAG2298614.1"/>
    <property type="molecule type" value="Genomic_DNA"/>
</dbReference>
<evidence type="ECO:0000313" key="3">
    <source>
        <dbReference type="Proteomes" id="UP000886595"/>
    </source>
</evidence>
<dbReference type="PANTHER" id="PTHR31111">
    <property type="entry name" value="BNAA05G37150D PROTEIN-RELATED"/>
    <property type="match status" value="1"/>
</dbReference>
<dbReference type="InterPro" id="IPR001810">
    <property type="entry name" value="F-box_dom"/>
</dbReference>
<protein>
    <recommendedName>
        <fullName evidence="1">F-box domain-containing protein</fullName>
    </recommendedName>
</protein>
<feature type="domain" description="F-box" evidence="1">
    <location>
        <begin position="45"/>
        <end position="94"/>
    </location>
</feature>
<proteinExistence type="predicted"/>
<comment type="caution">
    <text evidence="2">The sequence shown here is derived from an EMBL/GenBank/DDBJ whole genome shotgun (WGS) entry which is preliminary data.</text>
</comment>
<dbReference type="SUPFAM" id="SSF81383">
    <property type="entry name" value="F-box domain"/>
    <property type="match status" value="1"/>
</dbReference>
<dbReference type="Gene3D" id="1.20.1280.50">
    <property type="match status" value="1"/>
</dbReference>
<reference evidence="2 3" key="1">
    <citation type="submission" date="2020-02" db="EMBL/GenBank/DDBJ databases">
        <authorList>
            <person name="Ma Q."/>
            <person name="Huang Y."/>
            <person name="Song X."/>
            <person name="Pei D."/>
        </authorList>
    </citation>
    <scope>NUCLEOTIDE SEQUENCE [LARGE SCALE GENOMIC DNA]</scope>
    <source>
        <strain evidence="2">Sxm20200214</strain>
        <tissue evidence="2">Leaf</tissue>
    </source>
</reference>
<dbReference type="Pfam" id="PF00646">
    <property type="entry name" value="F-box"/>
    <property type="match status" value="1"/>
</dbReference>
<evidence type="ECO:0000313" key="2">
    <source>
        <dbReference type="EMBL" id="KAG2298614.1"/>
    </source>
</evidence>
<name>A0A8X7S6Z3_BRACI</name>
<organism evidence="2 3">
    <name type="scientific">Brassica carinata</name>
    <name type="common">Ethiopian mustard</name>
    <name type="synonym">Abyssinian cabbage</name>
    <dbReference type="NCBI Taxonomy" id="52824"/>
    <lineage>
        <taxon>Eukaryota</taxon>
        <taxon>Viridiplantae</taxon>
        <taxon>Streptophyta</taxon>
        <taxon>Embryophyta</taxon>
        <taxon>Tracheophyta</taxon>
        <taxon>Spermatophyta</taxon>
        <taxon>Magnoliopsida</taxon>
        <taxon>eudicotyledons</taxon>
        <taxon>Gunneridae</taxon>
        <taxon>Pentapetalae</taxon>
        <taxon>rosids</taxon>
        <taxon>malvids</taxon>
        <taxon>Brassicales</taxon>
        <taxon>Brassicaceae</taxon>
        <taxon>Brassiceae</taxon>
        <taxon>Brassica</taxon>
    </lineage>
</organism>